<feature type="chain" id="PRO_5011781794" description="Polymer-forming protein" evidence="1">
    <location>
        <begin position="19"/>
        <end position="261"/>
    </location>
</feature>
<dbReference type="OrthoDB" id="7631238at2"/>
<dbReference type="STRING" id="144026.SAMN04488568_10335"/>
<evidence type="ECO:0008006" key="4">
    <source>
        <dbReference type="Google" id="ProtNLM"/>
    </source>
</evidence>
<dbReference type="AlphaFoldDB" id="A0A1G9NYI8"/>
<reference evidence="2 3" key="1">
    <citation type="submission" date="2016-10" db="EMBL/GenBank/DDBJ databases">
        <authorList>
            <person name="de Groot N.N."/>
        </authorList>
    </citation>
    <scope>NUCLEOTIDE SEQUENCE [LARGE SCALE GENOMIC DNA]</scope>
    <source>
        <strain evidence="2 3">DSM 16077</strain>
    </source>
</reference>
<proteinExistence type="predicted"/>
<dbReference type="RefSeq" id="WP_091767066.1">
    <property type="nucleotide sequence ID" value="NZ_FNHG01000003.1"/>
</dbReference>
<accession>A0A1G9NYI8</accession>
<sequence>MRKALAMSAALAAAMATAGCVIVVDDGHSGGEAKRLHSERTQDGYVVLDRDGDYSRIGGNINLRGRLGGDLSLVAGDVDADQLAVDGDVSIAGGDIDYSGHVGGEASIAGGDIDWNADVDGELGLASGSLNVAGEIGGSASIAAASLTSTANFNDGLNANGNRIHLGGSVAGDLRVVSVGEIRRRRDYDDTDGQVELTGVIRNGGDVCARSVIVTSTARINGTLRVWAEAQPEIEAGAQTDDLVFVPRNGRDCKDIDSVFD</sequence>
<evidence type="ECO:0000256" key="1">
    <source>
        <dbReference type="SAM" id="SignalP"/>
    </source>
</evidence>
<keyword evidence="1" id="KW-0732">Signal</keyword>
<gene>
    <name evidence="2" type="ORF">SAMN04488568_10335</name>
</gene>
<dbReference type="EMBL" id="FNHG01000003">
    <property type="protein sequence ID" value="SDL91450.1"/>
    <property type="molecule type" value="Genomic_DNA"/>
</dbReference>
<protein>
    <recommendedName>
        <fullName evidence="4">Polymer-forming protein</fullName>
    </recommendedName>
</protein>
<name>A0A1G9NYI8_9PROT</name>
<keyword evidence="3" id="KW-1185">Reference proteome</keyword>
<dbReference type="Proteomes" id="UP000199759">
    <property type="component" value="Unassembled WGS sequence"/>
</dbReference>
<dbReference type="PROSITE" id="PS51257">
    <property type="entry name" value="PROKAR_LIPOPROTEIN"/>
    <property type="match status" value="1"/>
</dbReference>
<feature type="signal peptide" evidence="1">
    <location>
        <begin position="1"/>
        <end position="18"/>
    </location>
</feature>
<organism evidence="2 3">
    <name type="scientific">Maricaulis salignorans</name>
    <dbReference type="NCBI Taxonomy" id="144026"/>
    <lineage>
        <taxon>Bacteria</taxon>
        <taxon>Pseudomonadati</taxon>
        <taxon>Pseudomonadota</taxon>
        <taxon>Alphaproteobacteria</taxon>
        <taxon>Maricaulales</taxon>
        <taxon>Maricaulaceae</taxon>
        <taxon>Maricaulis</taxon>
    </lineage>
</organism>
<evidence type="ECO:0000313" key="2">
    <source>
        <dbReference type="EMBL" id="SDL91450.1"/>
    </source>
</evidence>
<evidence type="ECO:0000313" key="3">
    <source>
        <dbReference type="Proteomes" id="UP000199759"/>
    </source>
</evidence>